<feature type="region of interest" description="Disordered" evidence="1">
    <location>
        <begin position="1"/>
        <end position="46"/>
    </location>
</feature>
<proteinExistence type="predicted"/>
<name>A0A221KJN1_VITFI</name>
<geneLocation type="plasmid" evidence="3">
    <name>pvf1</name>
</geneLocation>
<protein>
    <submittedName>
        <fullName evidence="2">Uncharacterized protein</fullName>
    </submittedName>
</protein>
<keyword evidence="3" id="KW-1185">Reference proteome</keyword>
<reference evidence="2 3" key="1">
    <citation type="submission" date="2017-07" db="EMBL/GenBank/DDBJ databases">
        <title>Complete Genome Sequence of the cosmetic ferment Vitreoscilla filiformis (ATCC15551).</title>
        <authorList>
            <person name="Contreras S."/>
            <person name="Sagory-Zalkind P."/>
            <person name="Blanquart H."/>
            <person name="Iltis A."/>
            <person name="Morand S.C."/>
        </authorList>
    </citation>
    <scope>NUCLEOTIDE SEQUENCE [LARGE SCALE GENOMIC DNA]</scope>
    <source>
        <strain evidence="2 3">ATCC 15551</strain>
        <plasmid evidence="3">Plasmid pvf1</plasmid>
    </source>
</reference>
<evidence type="ECO:0000256" key="1">
    <source>
        <dbReference type="SAM" id="MobiDB-lite"/>
    </source>
</evidence>
<dbReference type="EMBL" id="CP022424">
    <property type="protein sequence ID" value="ASM79228.1"/>
    <property type="molecule type" value="Genomic_DNA"/>
</dbReference>
<dbReference type="Proteomes" id="UP000199729">
    <property type="component" value="Plasmid pVF1"/>
</dbReference>
<sequence length="77" mass="8262">MATHQGAQHEHPSQGQSQRAPAGGKSTKREVRHASAIDKMGGMARRVPDKCAANLQARVSENHIYRSGGRPHSAPLV</sequence>
<dbReference type="KEGG" id="vff:VITFI_CDS3451"/>
<feature type="compositionally biased region" description="Basic and acidic residues" evidence="1">
    <location>
        <begin position="27"/>
        <end position="36"/>
    </location>
</feature>
<dbReference type="AlphaFoldDB" id="A0A221KJN1"/>
<gene>
    <name evidence="2" type="ORF">VITFI_CDS3451</name>
</gene>
<keyword evidence="2" id="KW-0614">Plasmid</keyword>
<accession>A0A221KJN1</accession>
<evidence type="ECO:0000313" key="3">
    <source>
        <dbReference type="Proteomes" id="UP000199729"/>
    </source>
</evidence>
<organism evidence="2 3">
    <name type="scientific">Vitreoscilla filiformis</name>
    <dbReference type="NCBI Taxonomy" id="63"/>
    <lineage>
        <taxon>Bacteria</taxon>
        <taxon>Pseudomonadati</taxon>
        <taxon>Pseudomonadota</taxon>
        <taxon>Betaproteobacteria</taxon>
        <taxon>Neisseriales</taxon>
        <taxon>Neisseriaceae</taxon>
        <taxon>Vitreoscilla</taxon>
    </lineage>
</organism>
<evidence type="ECO:0000313" key="2">
    <source>
        <dbReference type="EMBL" id="ASM79228.1"/>
    </source>
</evidence>